<evidence type="ECO:0000256" key="3">
    <source>
        <dbReference type="PROSITE-ProRule" id="PRU00023"/>
    </source>
</evidence>
<dbReference type="Gene3D" id="1.25.40.20">
    <property type="entry name" value="Ankyrin repeat-containing domain"/>
    <property type="match status" value="1"/>
</dbReference>
<dbReference type="EMBL" id="GG697341">
    <property type="protein sequence ID" value="EFQ28569.1"/>
    <property type="molecule type" value="Genomic_DNA"/>
</dbReference>
<dbReference type="PANTHER" id="PTHR24123:SF33">
    <property type="entry name" value="PROTEIN HOS4"/>
    <property type="match status" value="1"/>
</dbReference>
<organism evidence="6">
    <name type="scientific">Colletotrichum graminicola (strain M1.001 / M2 / FGSC 10212)</name>
    <name type="common">Maize anthracnose fungus</name>
    <name type="synonym">Glomerella graminicola</name>
    <dbReference type="NCBI Taxonomy" id="645133"/>
    <lineage>
        <taxon>Eukaryota</taxon>
        <taxon>Fungi</taxon>
        <taxon>Dikarya</taxon>
        <taxon>Ascomycota</taxon>
        <taxon>Pezizomycotina</taxon>
        <taxon>Sordariomycetes</taxon>
        <taxon>Hypocreomycetidae</taxon>
        <taxon>Glomerellales</taxon>
        <taxon>Glomerellaceae</taxon>
        <taxon>Colletotrichum</taxon>
        <taxon>Colletotrichum graminicola species complex</taxon>
    </lineage>
</organism>
<dbReference type="GeneID" id="24409078"/>
<name>E3QCI1_COLGM</name>
<evidence type="ECO:0000256" key="2">
    <source>
        <dbReference type="ARBA" id="ARBA00023043"/>
    </source>
</evidence>
<dbReference type="InterPro" id="IPR036770">
    <property type="entry name" value="Ankyrin_rpt-contain_sf"/>
</dbReference>
<dbReference type="HOGENOM" id="CLU_1461202_0_0_1"/>
<keyword evidence="1" id="KW-0677">Repeat</keyword>
<dbReference type="Pfam" id="PF12796">
    <property type="entry name" value="Ank_2"/>
    <property type="match status" value="1"/>
</dbReference>
<sequence>MLVQELLDRGAEILAPGPQYHNALIAASTNEKQDVVQLLLENGADPKQDYNIASKVATGDDDGPKGETYANALYAASWNGHAKVVKMLLQSGADPTATAGKYPNLLKAASSGHAKQPRTRSFRSRLYRMRGRELNDSSPDKRFESVMLMLLDAQADDHLTRHDKDGSSATDLCCGIRANSPRPDR</sequence>
<evidence type="ECO:0000256" key="4">
    <source>
        <dbReference type="SAM" id="MobiDB-lite"/>
    </source>
</evidence>
<dbReference type="SUPFAM" id="SSF48403">
    <property type="entry name" value="Ankyrin repeat"/>
    <property type="match status" value="1"/>
</dbReference>
<proteinExistence type="predicted"/>
<reference evidence="6" key="1">
    <citation type="journal article" date="2012" name="Nat. Genet.">
        <title>Lifestyle transitions in plant pathogenic Colletotrichum fungi deciphered by genome and transcriptome analyses.</title>
        <authorList>
            <person name="O'Connell R.J."/>
            <person name="Thon M.R."/>
            <person name="Hacquard S."/>
            <person name="Amyotte S.G."/>
            <person name="Kleemann J."/>
            <person name="Torres M.F."/>
            <person name="Damm U."/>
            <person name="Buiate E.A."/>
            <person name="Epstein L."/>
            <person name="Alkan N."/>
            <person name="Altmueller J."/>
            <person name="Alvarado-Balderrama L."/>
            <person name="Bauser C.A."/>
            <person name="Becker C."/>
            <person name="Birren B.W."/>
            <person name="Chen Z."/>
            <person name="Choi J."/>
            <person name="Crouch J.A."/>
            <person name="Duvick J.P."/>
            <person name="Farman M.A."/>
            <person name="Gan P."/>
            <person name="Heiman D."/>
            <person name="Henrissat B."/>
            <person name="Howard R.J."/>
            <person name="Kabbage M."/>
            <person name="Koch C."/>
            <person name="Kracher B."/>
            <person name="Kubo Y."/>
            <person name="Law A.D."/>
            <person name="Lebrun M.-H."/>
            <person name="Lee Y.-H."/>
            <person name="Miyara I."/>
            <person name="Moore N."/>
            <person name="Neumann U."/>
            <person name="Nordstroem K."/>
            <person name="Panaccione D.G."/>
            <person name="Panstruga R."/>
            <person name="Place M."/>
            <person name="Proctor R.H."/>
            <person name="Prusky D."/>
            <person name="Rech G."/>
            <person name="Reinhardt R."/>
            <person name="Rollins J.A."/>
            <person name="Rounsley S."/>
            <person name="Schardl C.L."/>
            <person name="Schwartz D.C."/>
            <person name="Shenoy N."/>
            <person name="Shirasu K."/>
            <person name="Sikhakolli U.R."/>
            <person name="Stueber K."/>
            <person name="Sukno S.A."/>
            <person name="Sweigard J.A."/>
            <person name="Takano Y."/>
            <person name="Takahara H."/>
            <person name="Trail F."/>
            <person name="van der Does H.C."/>
            <person name="Voll L.M."/>
            <person name="Will I."/>
            <person name="Young S."/>
            <person name="Zeng Q."/>
            <person name="Zhang J."/>
            <person name="Zhou S."/>
            <person name="Dickman M.B."/>
            <person name="Schulze-Lefert P."/>
            <person name="Ver Loren van Themaat E."/>
            <person name="Ma L.-J."/>
            <person name="Vaillancourt L.J."/>
        </authorList>
    </citation>
    <scope>NUCLEOTIDE SEQUENCE [LARGE SCALE GENOMIC DNA]</scope>
    <source>
        <strain evidence="6">M1.001 / M2 / FGSC 10212</strain>
    </source>
</reference>
<dbReference type="InterPro" id="IPR051165">
    <property type="entry name" value="Multifunctional_ANK_Repeat"/>
</dbReference>
<dbReference type="Proteomes" id="UP000008782">
    <property type="component" value="Unassembled WGS sequence"/>
</dbReference>
<dbReference type="VEuPathDB" id="FungiDB:GLRG_03713"/>
<dbReference type="InterPro" id="IPR002110">
    <property type="entry name" value="Ankyrin_rpt"/>
</dbReference>
<keyword evidence="6" id="KW-1185">Reference proteome</keyword>
<dbReference type="SMART" id="SM00248">
    <property type="entry name" value="ANK"/>
    <property type="match status" value="2"/>
</dbReference>
<dbReference type="PROSITE" id="PS50297">
    <property type="entry name" value="ANK_REP_REGION"/>
    <property type="match status" value="1"/>
</dbReference>
<dbReference type="RefSeq" id="XP_008092589.1">
    <property type="nucleotide sequence ID" value="XM_008094398.1"/>
</dbReference>
<evidence type="ECO:0000313" key="5">
    <source>
        <dbReference type="EMBL" id="EFQ28569.1"/>
    </source>
</evidence>
<feature type="repeat" description="ANK" evidence="3">
    <location>
        <begin position="68"/>
        <end position="100"/>
    </location>
</feature>
<dbReference type="AlphaFoldDB" id="E3QCI1"/>
<dbReference type="PROSITE" id="PS50088">
    <property type="entry name" value="ANK_REPEAT"/>
    <property type="match status" value="1"/>
</dbReference>
<protein>
    <submittedName>
        <fullName evidence="5">Uncharacterized protein</fullName>
    </submittedName>
</protein>
<evidence type="ECO:0000256" key="1">
    <source>
        <dbReference type="ARBA" id="ARBA00022737"/>
    </source>
</evidence>
<evidence type="ECO:0000313" key="6">
    <source>
        <dbReference type="Proteomes" id="UP000008782"/>
    </source>
</evidence>
<gene>
    <name evidence="5" type="ORF">GLRG_03713</name>
</gene>
<keyword evidence="2 3" id="KW-0040">ANK repeat</keyword>
<dbReference type="STRING" id="645133.E3QCI1"/>
<dbReference type="PANTHER" id="PTHR24123">
    <property type="entry name" value="ANKYRIN REPEAT-CONTAINING"/>
    <property type="match status" value="1"/>
</dbReference>
<feature type="region of interest" description="Disordered" evidence="4">
    <location>
        <begin position="160"/>
        <end position="185"/>
    </location>
</feature>
<accession>E3QCI1</accession>
<dbReference type="OrthoDB" id="4837942at2759"/>